<proteinExistence type="predicted"/>
<evidence type="ECO:0000313" key="1">
    <source>
        <dbReference type="EMBL" id="MAH64694.1"/>
    </source>
</evidence>
<organism evidence="1 2">
    <name type="scientific">SAR324 cluster bacterium</name>
    <dbReference type="NCBI Taxonomy" id="2024889"/>
    <lineage>
        <taxon>Bacteria</taxon>
        <taxon>Deltaproteobacteria</taxon>
        <taxon>SAR324 cluster</taxon>
    </lineage>
</organism>
<comment type="caution">
    <text evidence="1">The sequence shown here is derived from an EMBL/GenBank/DDBJ whole genome shotgun (WGS) entry which is preliminary data.</text>
</comment>
<gene>
    <name evidence="1" type="ORF">CMN54_14885</name>
</gene>
<protein>
    <submittedName>
        <fullName evidence="1">Polyketide cyclase</fullName>
    </submittedName>
</protein>
<name>A0A2D6YNF2_9DELT</name>
<dbReference type="Gene3D" id="3.10.450.50">
    <property type="match status" value="1"/>
</dbReference>
<dbReference type="InterPro" id="IPR032710">
    <property type="entry name" value="NTF2-like_dom_sf"/>
</dbReference>
<dbReference type="SUPFAM" id="SSF54427">
    <property type="entry name" value="NTF2-like"/>
    <property type="match status" value="1"/>
</dbReference>
<reference evidence="2" key="1">
    <citation type="submission" date="2017-09" db="EMBL/GenBank/DDBJ databases">
        <title>The Reconstruction of 2,631 Draft Metagenome-Assembled Genomes from the Global Oceans.</title>
        <authorList>
            <person name="Tully B.J."/>
            <person name="Graham E.D."/>
            <person name="Heidelberg J.F."/>
        </authorList>
    </citation>
    <scope>NUCLEOTIDE SEQUENCE [LARGE SCALE GENOMIC DNA]</scope>
</reference>
<accession>A0A2D6YNF2</accession>
<dbReference type="EMBL" id="NZEX01000180">
    <property type="protein sequence ID" value="MAH64694.1"/>
    <property type="molecule type" value="Genomic_DNA"/>
</dbReference>
<evidence type="ECO:0000313" key="2">
    <source>
        <dbReference type="Proteomes" id="UP000226525"/>
    </source>
</evidence>
<feature type="non-terminal residue" evidence="1">
    <location>
        <position position="263"/>
    </location>
</feature>
<dbReference type="Proteomes" id="UP000226525">
    <property type="component" value="Unassembled WGS sequence"/>
</dbReference>
<sequence length="263" mass="30158">MSAPELEFADMTDFILRITERIWEERHIEDIRKYYTADCRVETPAGITSNVEAVIQSTLETLNQFPDRQLLGEDVIWSEDQPCHFYSSHRIFSKMTHLGEGNFGKGTGKKIGVRTIADCAVYKNQIYDEWLVRDHAAILSDIGLLLKDFALSLAKARSEMGQNPIHFHSLENRPKADGMYLSDRDSAQYYLLGYRSLFDESAFGWVTESYDRAAQIYAPGGVTLQGWDKITDFWLGLRASLGQVKFTADHLIHREDPREPERL</sequence>
<dbReference type="AlphaFoldDB" id="A0A2D6YNF2"/>